<dbReference type="InterPro" id="IPR000835">
    <property type="entry name" value="HTH_MarR-typ"/>
</dbReference>
<dbReference type="InterPro" id="IPR036388">
    <property type="entry name" value="WH-like_DNA-bd_sf"/>
</dbReference>
<sequence length="139" mass="15758">MPVLDCLCASFRRASRALTQHYDEALRPLGLTPTQFTILQALSRIGTVHQGKLGEILAMDSTTLTRTLDIMARHGWVEKLPGKDRRERQLRLSRHGHLQLNRALPTWQNVQARLRQKLGSEPWQALITQTNKVASAVTE</sequence>
<accession>A0AAU7DGA3</accession>
<dbReference type="Gene3D" id="1.10.10.10">
    <property type="entry name" value="Winged helix-like DNA-binding domain superfamily/Winged helix DNA-binding domain"/>
    <property type="match status" value="1"/>
</dbReference>
<feature type="domain" description="HTH marR-type" evidence="1">
    <location>
        <begin position="4"/>
        <end position="135"/>
    </location>
</feature>
<reference evidence="2" key="1">
    <citation type="submission" date="2023-03" db="EMBL/GenBank/DDBJ databases">
        <title>Edaphobacter sp.</title>
        <authorList>
            <person name="Huber K.J."/>
            <person name="Papendorf J."/>
            <person name="Pilke C."/>
            <person name="Bunk B."/>
            <person name="Sproeer C."/>
            <person name="Pester M."/>
        </authorList>
    </citation>
    <scope>NUCLEOTIDE SEQUENCE</scope>
    <source>
        <strain evidence="2">DSM 110680</strain>
    </source>
</reference>
<dbReference type="InterPro" id="IPR036390">
    <property type="entry name" value="WH_DNA-bd_sf"/>
</dbReference>
<dbReference type="SMART" id="SM00347">
    <property type="entry name" value="HTH_MARR"/>
    <property type="match status" value="1"/>
</dbReference>
<dbReference type="EMBL" id="CP121196">
    <property type="protein sequence ID" value="XBH16834.1"/>
    <property type="molecule type" value="Genomic_DNA"/>
</dbReference>
<evidence type="ECO:0000313" key="2">
    <source>
        <dbReference type="EMBL" id="XBH16834.1"/>
    </source>
</evidence>
<dbReference type="PANTHER" id="PTHR33164:SF105">
    <property type="entry name" value="TRANSCRIPTIONAL REPRESSOR PROTEIN-RELATED"/>
    <property type="match status" value="1"/>
</dbReference>
<gene>
    <name evidence="2" type="ORF">P8935_19940</name>
</gene>
<evidence type="ECO:0000259" key="1">
    <source>
        <dbReference type="PROSITE" id="PS50995"/>
    </source>
</evidence>
<protein>
    <submittedName>
        <fullName evidence="2">MarR family transcriptional regulator</fullName>
    </submittedName>
</protein>
<dbReference type="SUPFAM" id="SSF46785">
    <property type="entry name" value="Winged helix' DNA-binding domain"/>
    <property type="match status" value="1"/>
</dbReference>
<dbReference type="AlphaFoldDB" id="A0AAU7DGA3"/>
<dbReference type="GO" id="GO:0006950">
    <property type="term" value="P:response to stress"/>
    <property type="evidence" value="ECO:0007669"/>
    <property type="project" value="TreeGrafter"/>
</dbReference>
<dbReference type="PANTHER" id="PTHR33164">
    <property type="entry name" value="TRANSCRIPTIONAL REGULATOR, MARR FAMILY"/>
    <property type="match status" value="1"/>
</dbReference>
<dbReference type="RefSeq" id="WP_348262062.1">
    <property type="nucleotide sequence ID" value="NZ_CP121196.1"/>
</dbReference>
<dbReference type="Pfam" id="PF01047">
    <property type="entry name" value="MarR"/>
    <property type="match status" value="1"/>
</dbReference>
<proteinExistence type="predicted"/>
<dbReference type="PROSITE" id="PS50995">
    <property type="entry name" value="HTH_MARR_2"/>
    <property type="match status" value="1"/>
</dbReference>
<organism evidence="2">
    <name type="scientific">Telmatobacter sp. DSM 110680</name>
    <dbReference type="NCBI Taxonomy" id="3036704"/>
    <lineage>
        <taxon>Bacteria</taxon>
        <taxon>Pseudomonadati</taxon>
        <taxon>Acidobacteriota</taxon>
        <taxon>Terriglobia</taxon>
        <taxon>Terriglobales</taxon>
        <taxon>Acidobacteriaceae</taxon>
        <taxon>Telmatobacter</taxon>
    </lineage>
</organism>
<dbReference type="GO" id="GO:0003700">
    <property type="term" value="F:DNA-binding transcription factor activity"/>
    <property type="evidence" value="ECO:0007669"/>
    <property type="project" value="InterPro"/>
</dbReference>
<dbReference type="InterPro" id="IPR039422">
    <property type="entry name" value="MarR/SlyA-like"/>
</dbReference>
<name>A0AAU7DGA3_9BACT</name>